<organism evidence="7 8">
    <name type="scientific">Pendulispora brunnea</name>
    <dbReference type="NCBI Taxonomy" id="2905690"/>
    <lineage>
        <taxon>Bacteria</taxon>
        <taxon>Pseudomonadati</taxon>
        <taxon>Myxococcota</taxon>
        <taxon>Myxococcia</taxon>
        <taxon>Myxococcales</taxon>
        <taxon>Sorangiineae</taxon>
        <taxon>Pendulisporaceae</taxon>
        <taxon>Pendulispora</taxon>
    </lineage>
</organism>
<comment type="pathway">
    <text evidence="4">Phospholipid metabolism.</text>
</comment>
<dbReference type="InterPro" id="IPR029063">
    <property type="entry name" value="SAM-dependent_MTases_sf"/>
</dbReference>
<protein>
    <submittedName>
        <fullName evidence="7">Methyltransferase domain-containing protein</fullName>
    </submittedName>
</protein>
<name>A0ABZ2K6J2_9BACT</name>
<comment type="catalytic activity">
    <reaction evidence="5">
        <text>phosphoethanolamine + S-adenosyl-L-methionine = N-methylethanolamine phosphate + S-adenosyl-L-homocysteine + H(+)</text>
        <dbReference type="Rhea" id="RHEA:20365"/>
        <dbReference type="ChEBI" id="CHEBI:15378"/>
        <dbReference type="ChEBI" id="CHEBI:57781"/>
        <dbReference type="ChEBI" id="CHEBI:57856"/>
        <dbReference type="ChEBI" id="CHEBI:58190"/>
        <dbReference type="ChEBI" id="CHEBI:59789"/>
        <dbReference type="EC" id="2.1.1.103"/>
    </reaction>
    <physiologicalReaction direction="left-to-right" evidence="5">
        <dbReference type="Rhea" id="RHEA:20366"/>
    </physiologicalReaction>
</comment>
<dbReference type="InterPro" id="IPR041698">
    <property type="entry name" value="Methyltransf_25"/>
</dbReference>
<keyword evidence="2 7" id="KW-0489">Methyltransferase</keyword>
<dbReference type="PANTHER" id="PTHR44307">
    <property type="entry name" value="PHOSPHOETHANOLAMINE METHYLTRANSFERASE"/>
    <property type="match status" value="1"/>
</dbReference>
<evidence type="ECO:0000313" key="7">
    <source>
        <dbReference type="EMBL" id="WXA92887.1"/>
    </source>
</evidence>
<dbReference type="SUPFAM" id="SSF53335">
    <property type="entry name" value="S-adenosyl-L-methionine-dependent methyltransferases"/>
    <property type="match status" value="1"/>
</dbReference>
<dbReference type="Pfam" id="PF13649">
    <property type="entry name" value="Methyltransf_25"/>
    <property type="match status" value="1"/>
</dbReference>
<keyword evidence="8" id="KW-1185">Reference proteome</keyword>
<accession>A0ABZ2K6J2</accession>
<gene>
    <name evidence="7" type="ORF">LZC95_41370</name>
</gene>
<comment type="pathway">
    <text evidence="1">Lipid metabolism.</text>
</comment>
<feature type="domain" description="Methyltransferase" evidence="6">
    <location>
        <begin position="62"/>
        <end position="149"/>
    </location>
</feature>
<evidence type="ECO:0000256" key="4">
    <source>
        <dbReference type="ARBA" id="ARBA00025707"/>
    </source>
</evidence>
<evidence type="ECO:0000259" key="6">
    <source>
        <dbReference type="Pfam" id="PF13649"/>
    </source>
</evidence>
<dbReference type="RefSeq" id="WP_394843486.1">
    <property type="nucleotide sequence ID" value="NZ_CP089982.1"/>
</dbReference>
<dbReference type="Gene3D" id="3.40.50.150">
    <property type="entry name" value="Vaccinia Virus protein VP39"/>
    <property type="match status" value="1"/>
</dbReference>
<evidence type="ECO:0000256" key="1">
    <source>
        <dbReference type="ARBA" id="ARBA00005189"/>
    </source>
</evidence>
<keyword evidence="3" id="KW-0808">Transferase</keyword>
<evidence type="ECO:0000256" key="5">
    <source>
        <dbReference type="ARBA" id="ARBA00047622"/>
    </source>
</evidence>
<dbReference type="CDD" id="cd02440">
    <property type="entry name" value="AdoMet_MTases"/>
    <property type="match status" value="1"/>
</dbReference>
<evidence type="ECO:0000313" key="8">
    <source>
        <dbReference type="Proteomes" id="UP001379533"/>
    </source>
</evidence>
<dbReference type="Proteomes" id="UP001379533">
    <property type="component" value="Chromosome"/>
</dbReference>
<proteinExistence type="predicted"/>
<reference evidence="7 8" key="1">
    <citation type="submission" date="2021-12" db="EMBL/GenBank/DDBJ databases">
        <title>Discovery of the Pendulisporaceae a myxobacterial family with distinct sporulation behavior and unique specialized metabolism.</title>
        <authorList>
            <person name="Garcia R."/>
            <person name="Popoff A."/>
            <person name="Bader C.D."/>
            <person name="Loehr J."/>
            <person name="Walesch S."/>
            <person name="Walt C."/>
            <person name="Boldt J."/>
            <person name="Bunk B."/>
            <person name="Haeckl F.J.F.P.J."/>
            <person name="Gunesch A.P."/>
            <person name="Birkelbach J."/>
            <person name="Nuebel U."/>
            <person name="Pietschmann T."/>
            <person name="Bach T."/>
            <person name="Mueller R."/>
        </authorList>
    </citation>
    <scope>NUCLEOTIDE SEQUENCE [LARGE SCALE GENOMIC DNA]</scope>
    <source>
        <strain evidence="7 8">MSr12523</strain>
    </source>
</reference>
<dbReference type="GO" id="GO:0008168">
    <property type="term" value="F:methyltransferase activity"/>
    <property type="evidence" value="ECO:0007669"/>
    <property type="project" value="UniProtKB-KW"/>
</dbReference>
<evidence type="ECO:0000256" key="3">
    <source>
        <dbReference type="ARBA" id="ARBA00022679"/>
    </source>
</evidence>
<dbReference type="EMBL" id="CP089982">
    <property type="protein sequence ID" value="WXA92887.1"/>
    <property type="molecule type" value="Genomic_DNA"/>
</dbReference>
<sequence length="272" mass="30623">MNHDSTEASTARQGLTDAYSTGILNKDMPSELPRLQALERWSDPMSRALVWKFGIAPNARCLEMGAGAGSMAYWFAEQCPAGRVVAADIDPRYLDTGRAPNLEVARVDLTKHDFPAASFDWIHTRLVLSHIPQRDDILRRAISWLKPGGAILVEDYYILSLDHFPYEEIKTVFSALARTFVTQESDIHWGRRIPNKLAELGIHDIKLTMTPITIGLPGPCEDLWRIALEQFFPYMVEKQLLTVEQVAAYRALSASEALDVPWVLFSVAGRKR</sequence>
<dbReference type="GO" id="GO:0032259">
    <property type="term" value="P:methylation"/>
    <property type="evidence" value="ECO:0007669"/>
    <property type="project" value="UniProtKB-KW"/>
</dbReference>
<dbReference type="PANTHER" id="PTHR44307:SF2">
    <property type="entry name" value="PHOSPHOETHANOLAMINE METHYLTRANSFERASE ISOFORM X1"/>
    <property type="match status" value="1"/>
</dbReference>
<evidence type="ECO:0000256" key="2">
    <source>
        <dbReference type="ARBA" id="ARBA00022603"/>
    </source>
</evidence>